<feature type="region of interest" description="Disordered" evidence="1">
    <location>
        <begin position="1"/>
        <end position="27"/>
    </location>
</feature>
<dbReference type="EMBL" id="KB456262">
    <property type="protein sequence ID" value="EMF14268.1"/>
    <property type="molecule type" value="Genomic_DNA"/>
</dbReference>
<evidence type="ECO:0000256" key="1">
    <source>
        <dbReference type="SAM" id="MobiDB-lite"/>
    </source>
</evidence>
<protein>
    <submittedName>
        <fullName evidence="2">Uncharacterized protein</fullName>
    </submittedName>
</protein>
<accession>M3CKG1</accession>
<evidence type="ECO:0000313" key="3">
    <source>
        <dbReference type="Proteomes" id="UP000016931"/>
    </source>
</evidence>
<dbReference type="GeneID" id="27899594"/>
<dbReference type="HOGENOM" id="CLU_874838_0_0_1"/>
<dbReference type="RefSeq" id="XP_016762389.1">
    <property type="nucleotide sequence ID" value="XM_016902457.1"/>
</dbReference>
<gene>
    <name evidence="2" type="ORF">SEPMUDRAFT_131965</name>
</gene>
<proteinExistence type="predicted"/>
<evidence type="ECO:0000313" key="2">
    <source>
        <dbReference type="EMBL" id="EMF14268.1"/>
    </source>
</evidence>
<dbReference type="Proteomes" id="UP000016931">
    <property type="component" value="Unassembled WGS sequence"/>
</dbReference>
<name>M3CKG1_SPHMS</name>
<dbReference type="eggNOG" id="ENOG502RP24">
    <property type="taxonomic scope" value="Eukaryota"/>
</dbReference>
<dbReference type="AlphaFoldDB" id="M3CKG1"/>
<feature type="compositionally biased region" description="Basic residues" evidence="1">
    <location>
        <begin position="10"/>
        <end position="21"/>
    </location>
</feature>
<sequence length="318" mass="36698">MAPGNQPLPVKRRSKKQKHRRDIQAKKGDAWLADKDYVPRATRMEGQAWVKRLEKAIRYFDDVPSDSVPMDCQWEALSQNDPQIHRKILDGAPLLVNKKDDLQRNRIIWYNGLDGRHTFNRRNKHASMNCALVRLAICDNPPRPVSKVMLLYFKACQEQVDTPKISEDRETFLREWIKPESDDIYIFSYTEMKKLSQSFGRIHANAVKEVTQKQDMDELERGLANMEMENPYEKLAKHYASWGDGEGSGKTTDSSEYREMGDLVNAAIDFCDRVLAEYPHEGNEHLGVEAEHVMSIHATVDMMKKVDDLLSAFEKVSI</sequence>
<reference evidence="2 3" key="1">
    <citation type="journal article" date="2012" name="PLoS Pathog.">
        <title>Diverse lifestyles and strategies of plant pathogenesis encoded in the genomes of eighteen Dothideomycetes fungi.</title>
        <authorList>
            <person name="Ohm R.A."/>
            <person name="Feau N."/>
            <person name="Henrissat B."/>
            <person name="Schoch C.L."/>
            <person name="Horwitz B.A."/>
            <person name="Barry K.W."/>
            <person name="Condon B.J."/>
            <person name="Copeland A.C."/>
            <person name="Dhillon B."/>
            <person name="Glaser F."/>
            <person name="Hesse C.N."/>
            <person name="Kosti I."/>
            <person name="LaButti K."/>
            <person name="Lindquist E.A."/>
            <person name="Lucas S."/>
            <person name="Salamov A.A."/>
            <person name="Bradshaw R.E."/>
            <person name="Ciuffetti L."/>
            <person name="Hamelin R.C."/>
            <person name="Kema G.H.J."/>
            <person name="Lawrence C."/>
            <person name="Scott J.A."/>
            <person name="Spatafora J.W."/>
            <person name="Turgeon B.G."/>
            <person name="de Wit P.J.G.M."/>
            <person name="Zhong S."/>
            <person name="Goodwin S.B."/>
            <person name="Grigoriev I.V."/>
        </authorList>
    </citation>
    <scope>NUCLEOTIDE SEQUENCE [LARGE SCALE GENOMIC DNA]</scope>
    <source>
        <strain evidence="2 3">SO2202</strain>
    </source>
</reference>
<keyword evidence="3" id="KW-1185">Reference proteome</keyword>
<dbReference type="OrthoDB" id="10333185at2759"/>
<organism evidence="2 3">
    <name type="scientific">Sphaerulina musiva (strain SO2202)</name>
    <name type="common">Poplar stem canker fungus</name>
    <name type="synonym">Septoria musiva</name>
    <dbReference type="NCBI Taxonomy" id="692275"/>
    <lineage>
        <taxon>Eukaryota</taxon>
        <taxon>Fungi</taxon>
        <taxon>Dikarya</taxon>
        <taxon>Ascomycota</taxon>
        <taxon>Pezizomycotina</taxon>
        <taxon>Dothideomycetes</taxon>
        <taxon>Dothideomycetidae</taxon>
        <taxon>Mycosphaerellales</taxon>
        <taxon>Mycosphaerellaceae</taxon>
        <taxon>Sphaerulina</taxon>
    </lineage>
</organism>